<proteinExistence type="inferred from homology"/>
<dbReference type="GO" id="GO:0016020">
    <property type="term" value="C:membrane"/>
    <property type="evidence" value="ECO:0007669"/>
    <property type="project" value="UniProtKB-SubCell"/>
</dbReference>
<evidence type="ECO:0000256" key="3">
    <source>
        <dbReference type="ARBA" id="ARBA00022448"/>
    </source>
</evidence>
<reference evidence="10 11" key="1">
    <citation type="journal article" date="2016" name="Nat. Commun.">
        <title>Ectomycorrhizal ecology is imprinted in the genome of the dominant symbiotic fungus Cenococcum geophilum.</title>
        <authorList>
            <consortium name="DOE Joint Genome Institute"/>
            <person name="Peter M."/>
            <person name="Kohler A."/>
            <person name="Ohm R.A."/>
            <person name="Kuo A."/>
            <person name="Krutzmann J."/>
            <person name="Morin E."/>
            <person name="Arend M."/>
            <person name="Barry K.W."/>
            <person name="Binder M."/>
            <person name="Choi C."/>
            <person name="Clum A."/>
            <person name="Copeland A."/>
            <person name="Grisel N."/>
            <person name="Haridas S."/>
            <person name="Kipfer T."/>
            <person name="LaButti K."/>
            <person name="Lindquist E."/>
            <person name="Lipzen A."/>
            <person name="Maire R."/>
            <person name="Meier B."/>
            <person name="Mihaltcheva S."/>
            <person name="Molinier V."/>
            <person name="Murat C."/>
            <person name="Poggeler S."/>
            <person name="Quandt C.A."/>
            <person name="Sperisen C."/>
            <person name="Tritt A."/>
            <person name="Tisserant E."/>
            <person name="Crous P.W."/>
            <person name="Henrissat B."/>
            <person name="Nehls U."/>
            <person name="Egli S."/>
            <person name="Spatafora J.W."/>
            <person name="Grigoriev I.V."/>
            <person name="Martin F.M."/>
        </authorList>
    </citation>
    <scope>NUCLEOTIDE SEQUENCE [LARGE SCALE GENOMIC DNA]</scope>
    <source>
        <strain evidence="10 11">CBS 207.34</strain>
    </source>
</reference>
<dbReference type="NCBIfam" id="TIGR00879">
    <property type="entry name" value="SP"/>
    <property type="match status" value="1"/>
</dbReference>
<feature type="transmembrane region" description="Helical" evidence="8">
    <location>
        <begin position="389"/>
        <end position="412"/>
    </location>
</feature>
<feature type="transmembrane region" description="Helical" evidence="8">
    <location>
        <begin position="321"/>
        <end position="344"/>
    </location>
</feature>
<keyword evidence="5 8" id="KW-1133">Transmembrane helix</keyword>
<dbReference type="PROSITE" id="PS00216">
    <property type="entry name" value="SUGAR_TRANSPORT_1"/>
    <property type="match status" value="1"/>
</dbReference>
<evidence type="ECO:0000313" key="10">
    <source>
        <dbReference type="EMBL" id="OCL04638.1"/>
    </source>
</evidence>
<dbReference type="InterPro" id="IPR020846">
    <property type="entry name" value="MFS_dom"/>
</dbReference>
<dbReference type="FunFam" id="1.20.1250.20:FF:000134">
    <property type="entry name" value="MFS sugar transporter protein"/>
    <property type="match status" value="1"/>
</dbReference>
<name>A0A8E2JPE5_9PEZI</name>
<dbReference type="PROSITE" id="PS50850">
    <property type="entry name" value="MFS"/>
    <property type="match status" value="1"/>
</dbReference>
<evidence type="ECO:0000256" key="6">
    <source>
        <dbReference type="ARBA" id="ARBA00023136"/>
    </source>
</evidence>
<feature type="transmembrane region" description="Helical" evidence="8">
    <location>
        <begin position="453"/>
        <end position="472"/>
    </location>
</feature>
<keyword evidence="4 8" id="KW-0812">Transmembrane</keyword>
<evidence type="ECO:0000259" key="9">
    <source>
        <dbReference type="PROSITE" id="PS50850"/>
    </source>
</evidence>
<feature type="domain" description="Major facilitator superfamily (MFS) profile" evidence="9">
    <location>
        <begin position="39"/>
        <end position="476"/>
    </location>
</feature>
<feature type="transmembrane region" description="Helical" evidence="8">
    <location>
        <begin position="137"/>
        <end position="159"/>
    </location>
</feature>
<evidence type="ECO:0000256" key="4">
    <source>
        <dbReference type="ARBA" id="ARBA00022692"/>
    </source>
</evidence>
<protein>
    <submittedName>
        <fullName evidence="10">Sugar transporter</fullName>
    </submittedName>
</protein>
<dbReference type="InterPro" id="IPR050360">
    <property type="entry name" value="MFS_Sugar_Transporters"/>
</dbReference>
<feature type="transmembrane region" description="Helical" evidence="8">
    <location>
        <begin position="107"/>
        <end position="131"/>
    </location>
</feature>
<keyword evidence="3 7" id="KW-0813">Transport</keyword>
<dbReference type="GO" id="GO:0005351">
    <property type="term" value="F:carbohydrate:proton symporter activity"/>
    <property type="evidence" value="ECO:0007669"/>
    <property type="project" value="TreeGrafter"/>
</dbReference>
<dbReference type="AlphaFoldDB" id="A0A8E2JPE5"/>
<evidence type="ECO:0000256" key="1">
    <source>
        <dbReference type="ARBA" id="ARBA00004141"/>
    </source>
</evidence>
<dbReference type="OrthoDB" id="6133115at2759"/>
<dbReference type="EMBL" id="KV750464">
    <property type="protein sequence ID" value="OCL04638.1"/>
    <property type="molecule type" value="Genomic_DNA"/>
</dbReference>
<keyword evidence="11" id="KW-1185">Reference proteome</keyword>
<evidence type="ECO:0000256" key="5">
    <source>
        <dbReference type="ARBA" id="ARBA00022989"/>
    </source>
</evidence>
<feature type="transmembrane region" description="Helical" evidence="8">
    <location>
        <begin position="77"/>
        <end position="100"/>
    </location>
</feature>
<dbReference type="Proteomes" id="UP000250140">
    <property type="component" value="Unassembled WGS sequence"/>
</dbReference>
<dbReference type="SUPFAM" id="SSF103473">
    <property type="entry name" value="MFS general substrate transporter"/>
    <property type="match status" value="1"/>
</dbReference>
<comment type="subcellular location">
    <subcellularLocation>
        <location evidence="1">Membrane</location>
        <topology evidence="1">Multi-pass membrane protein</topology>
    </subcellularLocation>
</comment>
<comment type="similarity">
    <text evidence="2 7">Belongs to the major facilitator superfamily. Sugar transporter (TC 2.A.1.1) family.</text>
</comment>
<accession>A0A8E2JPE5</accession>
<feature type="transmembrane region" description="Helical" evidence="8">
    <location>
        <begin position="288"/>
        <end position="309"/>
    </location>
</feature>
<evidence type="ECO:0000256" key="7">
    <source>
        <dbReference type="RuleBase" id="RU003346"/>
    </source>
</evidence>
<keyword evidence="6 8" id="KW-0472">Membrane</keyword>
<dbReference type="Pfam" id="PF00083">
    <property type="entry name" value="Sugar_tr"/>
    <property type="match status" value="1"/>
</dbReference>
<feature type="transmembrane region" description="Helical" evidence="8">
    <location>
        <begin position="424"/>
        <end position="441"/>
    </location>
</feature>
<evidence type="ECO:0000256" key="8">
    <source>
        <dbReference type="SAM" id="Phobius"/>
    </source>
</evidence>
<evidence type="ECO:0000256" key="2">
    <source>
        <dbReference type="ARBA" id="ARBA00010992"/>
    </source>
</evidence>
<dbReference type="InterPro" id="IPR005828">
    <property type="entry name" value="MFS_sugar_transport-like"/>
</dbReference>
<feature type="transmembrane region" description="Helical" evidence="8">
    <location>
        <begin position="356"/>
        <end position="377"/>
    </location>
</feature>
<dbReference type="InterPro" id="IPR036259">
    <property type="entry name" value="MFS_trans_sf"/>
</dbReference>
<dbReference type="Gene3D" id="1.20.1250.20">
    <property type="entry name" value="MFS general substrate transporter like domains"/>
    <property type="match status" value="1"/>
</dbReference>
<dbReference type="InterPro" id="IPR005829">
    <property type="entry name" value="Sugar_transporter_CS"/>
</dbReference>
<dbReference type="InterPro" id="IPR003663">
    <property type="entry name" value="Sugar/inositol_transpt"/>
</dbReference>
<sequence length="528" mass="58557">MGVQANAQTDRNVLAAITPLNNKQGHWWHDRGLRTLNILLFVPLMSEYVQGYDASLINNVQQLKVWQNEFHHPHGSLLGILSASYWVGNVLGVFFIAFLSDRFGRRLAMFVGSSICILGTALCTGSVNVGMFITGRLLLGIGGVVVGAVGPVLMAELAYPNHRATATAMSNTQYSTGSIVAAWITFGTFRMSNTWAWRIPSIFQALPSIFQAIGVLFLPESPRWLISQGKEEKALDILAHYHANGDRQDPVVQYEFREICETIELEIAARQTRWSELWRTKGSRWRSFIMIWCGICKQWSGNGLVSYYLHSMLDSAGVTSTFHQTLITATSGMFSLACSVSFAFLPGRVGRRPLMLWSMGLMWLVFTLITITTGVFVETKSTSASYASVAFIYLYSGVHNLGWTGAMMVYVVEILPYTLRAKGIALFWLLTGAAGAFNTYINPLGLDRFAWKFYFFYVVWIVVQFVVVWIFFIETKGPSLEGVALLFDGKDAKVGKINAVAGGMTEKGEVELIEDVDARAIGALEGKA</sequence>
<evidence type="ECO:0000313" key="11">
    <source>
        <dbReference type="Proteomes" id="UP000250140"/>
    </source>
</evidence>
<organism evidence="10 11">
    <name type="scientific">Glonium stellatum</name>
    <dbReference type="NCBI Taxonomy" id="574774"/>
    <lineage>
        <taxon>Eukaryota</taxon>
        <taxon>Fungi</taxon>
        <taxon>Dikarya</taxon>
        <taxon>Ascomycota</taxon>
        <taxon>Pezizomycotina</taxon>
        <taxon>Dothideomycetes</taxon>
        <taxon>Pleosporomycetidae</taxon>
        <taxon>Gloniales</taxon>
        <taxon>Gloniaceae</taxon>
        <taxon>Glonium</taxon>
    </lineage>
</organism>
<dbReference type="PANTHER" id="PTHR48022:SF64">
    <property type="entry name" value="MAJOR FACILITATOR SUPERFAMILY (MFS) PROFILE DOMAIN-CONTAINING PROTEIN"/>
    <property type="match status" value="1"/>
</dbReference>
<gene>
    <name evidence="10" type="ORF">AOQ84DRAFT_415705</name>
</gene>
<dbReference type="PANTHER" id="PTHR48022">
    <property type="entry name" value="PLASTIDIC GLUCOSE TRANSPORTER 4"/>
    <property type="match status" value="1"/>
</dbReference>
<keyword evidence="10" id="KW-0762">Sugar transport</keyword>